<dbReference type="EMBL" id="JADYXP020000011">
    <property type="protein sequence ID" value="KAL0114790.1"/>
    <property type="molecule type" value="Genomic_DNA"/>
</dbReference>
<evidence type="ECO:0000313" key="3">
    <source>
        <dbReference type="Proteomes" id="UP001430953"/>
    </source>
</evidence>
<feature type="compositionally biased region" description="Basic residues" evidence="1">
    <location>
        <begin position="18"/>
        <end position="30"/>
    </location>
</feature>
<reference evidence="2 3" key="1">
    <citation type="submission" date="2023-03" db="EMBL/GenBank/DDBJ databases">
        <title>High recombination rates correlate with genetic variation in Cardiocondyla obscurior ants.</title>
        <authorList>
            <person name="Errbii M."/>
        </authorList>
    </citation>
    <scope>NUCLEOTIDE SEQUENCE [LARGE SCALE GENOMIC DNA]</scope>
    <source>
        <strain evidence="2">Alpha-2009</strain>
        <tissue evidence="2">Whole body</tissue>
    </source>
</reference>
<keyword evidence="3" id="KW-1185">Reference proteome</keyword>
<organism evidence="2 3">
    <name type="scientific">Cardiocondyla obscurior</name>
    <dbReference type="NCBI Taxonomy" id="286306"/>
    <lineage>
        <taxon>Eukaryota</taxon>
        <taxon>Metazoa</taxon>
        <taxon>Ecdysozoa</taxon>
        <taxon>Arthropoda</taxon>
        <taxon>Hexapoda</taxon>
        <taxon>Insecta</taxon>
        <taxon>Pterygota</taxon>
        <taxon>Neoptera</taxon>
        <taxon>Endopterygota</taxon>
        <taxon>Hymenoptera</taxon>
        <taxon>Apocrita</taxon>
        <taxon>Aculeata</taxon>
        <taxon>Formicoidea</taxon>
        <taxon>Formicidae</taxon>
        <taxon>Myrmicinae</taxon>
        <taxon>Cardiocondyla</taxon>
    </lineage>
</organism>
<comment type="caution">
    <text evidence="2">The sequence shown here is derived from an EMBL/GenBank/DDBJ whole genome shotgun (WGS) entry which is preliminary data.</text>
</comment>
<sequence>MNDKVVDFTKNELIASKPAKKKPRRGKQKRTVLLTPAFVSSSPNSNTGVSTESSTTELAALTKSVIVSMEAFPADSSLIRLTTSKKSSNSGVTITLEPKAVRGYRPKVNSTSKTFPATRRCLDLAVYESQVEKFTATAHYSAASDDFHTNRKNLVRAYYTGVWYSDGSLS</sequence>
<proteinExistence type="predicted"/>
<protein>
    <submittedName>
        <fullName evidence="2">Uncharacterized protein</fullName>
    </submittedName>
</protein>
<feature type="region of interest" description="Disordered" evidence="1">
    <location>
        <begin position="15"/>
        <end position="54"/>
    </location>
</feature>
<dbReference type="AlphaFoldDB" id="A0AAW2FIB4"/>
<evidence type="ECO:0000256" key="1">
    <source>
        <dbReference type="SAM" id="MobiDB-lite"/>
    </source>
</evidence>
<gene>
    <name evidence="2" type="ORF">PUN28_011836</name>
</gene>
<feature type="compositionally biased region" description="Polar residues" evidence="1">
    <location>
        <begin position="38"/>
        <end position="54"/>
    </location>
</feature>
<name>A0AAW2FIB4_9HYME</name>
<accession>A0AAW2FIB4</accession>
<dbReference type="Proteomes" id="UP001430953">
    <property type="component" value="Unassembled WGS sequence"/>
</dbReference>
<evidence type="ECO:0000313" key="2">
    <source>
        <dbReference type="EMBL" id="KAL0114790.1"/>
    </source>
</evidence>